<dbReference type="GO" id="GO:0016787">
    <property type="term" value="F:hydrolase activity"/>
    <property type="evidence" value="ECO:0007669"/>
    <property type="project" value="UniProtKB-KW"/>
</dbReference>
<evidence type="ECO:0000256" key="2">
    <source>
        <dbReference type="ARBA" id="ARBA00022801"/>
    </source>
</evidence>
<dbReference type="InterPro" id="IPR033140">
    <property type="entry name" value="Lipase_GDXG_put_SER_AS"/>
</dbReference>
<comment type="caution">
    <text evidence="5">The sequence shown here is derived from an EMBL/GenBank/DDBJ whole genome shotgun (WGS) entry which is preliminary data.</text>
</comment>
<dbReference type="SUPFAM" id="SSF53474">
    <property type="entry name" value="alpha/beta-Hydrolases"/>
    <property type="match status" value="1"/>
</dbReference>
<evidence type="ECO:0000313" key="5">
    <source>
        <dbReference type="EMBL" id="KAK0645908.1"/>
    </source>
</evidence>
<reference evidence="5" key="1">
    <citation type="submission" date="2023-06" db="EMBL/GenBank/DDBJ databases">
        <title>Genome-scale phylogeny and comparative genomics of the fungal order Sordariales.</title>
        <authorList>
            <consortium name="Lawrence Berkeley National Laboratory"/>
            <person name="Hensen N."/>
            <person name="Bonometti L."/>
            <person name="Westerberg I."/>
            <person name="Brannstrom I.O."/>
            <person name="Guillou S."/>
            <person name="Cros-Aarteil S."/>
            <person name="Calhoun S."/>
            <person name="Haridas S."/>
            <person name="Kuo A."/>
            <person name="Mondo S."/>
            <person name="Pangilinan J."/>
            <person name="Riley R."/>
            <person name="Labutti K."/>
            <person name="Andreopoulos B."/>
            <person name="Lipzen A."/>
            <person name="Chen C."/>
            <person name="Yanf M."/>
            <person name="Daum C."/>
            <person name="Ng V."/>
            <person name="Clum A."/>
            <person name="Steindorff A."/>
            <person name="Ohm R."/>
            <person name="Martin F."/>
            <person name="Silar P."/>
            <person name="Natvig D."/>
            <person name="Lalanne C."/>
            <person name="Gautier V."/>
            <person name="Ament-Velasquez S.L."/>
            <person name="Kruys A."/>
            <person name="Hutchinson M.I."/>
            <person name="Powell A.J."/>
            <person name="Barry K."/>
            <person name="Miller A.N."/>
            <person name="Grigoriev I.V."/>
            <person name="Debuchy R."/>
            <person name="Gladieux P."/>
            <person name="Thoren M.H."/>
            <person name="Johannesson H."/>
        </authorList>
    </citation>
    <scope>NUCLEOTIDE SEQUENCE</scope>
    <source>
        <strain evidence="5">SMH2532-1</strain>
    </source>
</reference>
<proteinExistence type="inferred from homology"/>
<dbReference type="PANTHER" id="PTHR48081:SF2">
    <property type="entry name" value="ALPHA_BETA-HYDROLASE"/>
    <property type="match status" value="1"/>
</dbReference>
<dbReference type="InterPro" id="IPR013094">
    <property type="entry name" value="AB_hydrolase_3"/>
</dbReference>
<evidence type="ECO:0000259" key="4">
    <source>
        <dbReference type="Pfam" id="PF07859"/>
    </source>
</evidence>
<organism evidence="5 6">
    <name type="scientific">Cercophora newfieldiana</name>
    <dbReference type="NCBI Taxonomy" id="92897"/>
    <lineage>
        <taxon>Eukaryota</taxon>
        <taxon>Fungi</taxon>
        <taxon>Dikarya</taxon>
        <taxon>Ascomycota</taxon>
        <taxon>Pezizomycotina</taxon>
        <taxon>Sordariomycetes</taxon>
        <taxon>Sordariomycetidae</taxon>
        <taxon>Sordariales</taxon>
        <taxon>Lasiosphaeriaceae</taxon>
        <taxon>Cercophora</taxon>
    </lineage>
</organism>
<dbReference type="PROSITE" id="PS01174">
    <property type="entry name" value="LIPASE_GDXG_SER"/>
    <property type="match status" value="1"/>
</dbReference>
<feature type="domain" description="Alpha/beta hydrolase fold-3" evidence="4">
    <location>
        <begin position="238"/>
        <end position="455"/>
    </location>
</feature>
<keyword evidence="2 5" id="KW-0378">Hydrolase</keyword>
<accession>A0AA40CQI4</accession>
<dbReference type="Gene3D" id="3.40.50.1820">
    <property type="entry name" value="alpha/beta hydrolase"/>
    <property type="match status" value="1"/>
</dbReference>
<dbReference type="InterPro" id="IPR029058">
    <property type="entry name" value="AB_hydrolase_fold"/>
</dbReference>
<evidence type="ECO:0000256" key="3">
    <source>
        <dbReference type="PROSITE-ProRule" id="PRU10038"/>
    </source>
</evidence>
<dbReference type="EMBL" id="JAULSV010000004">
    <property type="protein sequence ID" value="KAK0645908.1"/>
    <property type="molecule type" value="Genomic_DNA"/>
</dbReference>
<dbReference type="PANTHER" id="PTHR48081">
    <property type="entry name" value="AB HYDROLASE SUPERFAMILY PROTEIN C4A8.06C"/>
    <property type="match status" value="1"/>
</dbReference>
<dbReference type="Proteomes" id="UP001174936">
    <property type="component" value="Unassembled WGS sequence"/>
</dbReference>
<evidence type="ECO:0000313" key="6">
    <source>
        <dbReference type="Proteomes" id="UP001174936"/>
    </source>
</evidence>
<sequence length="487" mass="54455">MHATERTLTVDNFLVFKTASFRGLFREDIECSHAIHNTGEDLRGVTGHRRLPRFLFPLPPTVSDNMSSTSTLTYPTTGKMGKSSEKGTMILGPVSYLDCLVFCILLAPNLLWYVGLTDTLVCVLKALPFLLFELPVSFVWERYLCRPEERSLFVQKATPFEDFVIRCVRYAFANVPPRIGRVFFSETVARPFLQFRLLRRGFLKSPICWAKYEDVREKGFKGVWVTRDPASKPDVVIYYVHGGGFLMGSSYFYLEFLMTWLSVLAQSGYNNPAIFALEYTLVPDASYPTQIEEVLASYAYVLDVAGDPTIVTVSGDSAGAMLVLGLLLHNNARKPALALLISPWVTLTPASEGNGEARQRLQRNLLKSDYLDIPQLSRYGKQLAGSKISVNDPLVSPGCCKDRAWWKRAGPERGIFLTYGAEEVLAPQIEDLLEILKGAGITVDSKREPGGIHAWPVASLFLSGEESKRLSGLRAMTQKIREEIPSR</sequence>
<evidence type="ECO:0000256" key="1">
    <source>
        <dbReference type="ARBA" id="ARBA00010515"/>
    </source>
</evidence>
<comment type="similarity">
    <text evidence="1">Belongs to the 'GDXG' lipolytic enzyme family.</text>
</comment>
<keyword evidence="6" id="KW-1185">Reference proteome</keyword>
<feature type="active site" evidence="3">
    <location>
        <position position="317"/>
    </location>
</feature>
<dbReference type="InterPro" id="IPR050300">
    <property type="entry name" value="GDXG_lipolytic_enzyme"/>
</dbReference>
<name>A0AA40CQI4_9PEZI</name>
<gene>
    <name evidence="5" type="ORF">B0T16DRAFT_412180</name>
</gene>
<dbReference type="AlphaFoldDB" id="A0AA40CQI4"/>
<protein>
    <submittedName>
        <fullName evidence="5">Alpha/Beta hydrolase protein</fullName>
    </submittedName>
</protein>
<dbReference type="Pfam" id="PF07859">
    <property type="entry name" value="Abhydrolase_3"/>
    <property type="match status" value="1"/>
</dbReference>